<proteinExistence type="predicted"/>
<sequence length="537" mass="57929">MNETPDLYGAYPRLEDYQLAELSSMGERRQTSEGELLYQAGDAPGEFLVLLEGLVAVTEDLGPHRRLIAIHGPKRFLGEIGLLTGQPYFLTAQVQQSGAVLAVPKDRLRDLVVRDQPLADLALRAFLIRRSLQLSLGAGFAIIGSRFSADTRRLRDFAARNRLPHHWIDLENDADAERLIRELGIDVEQTPVVIWRGEVLRNPDNEQLAAAVGLRQPAPPTSTCDLIVVGAGPAGLAASVYAASEGLTTAVFDAVATGGQAGTSSRIENYLGFPAGISGGELADRAVAQARRFGADLTVPAPVIGLEHDDGYHVVRLETGERVLGRALLIASGVQYRRFQVPGIDDVEATSVYYAATELEANLCRDDPVVIVGGGNSAGQAAVFLSGHASRVLLVIRADDIGAGMSRYLADRIEKLPTVEVLLHSEVREVRGKPTLEEVVIEDRKTQERRTEQAKALFIFIGSSPHVEWLGNQIELDDRRFVLTGNQVKGDGKLLETSLPGVFAAGDVRSGSVKRIAAAVGDGALAVRLVHEYLAHT</sequence>
<dbReference type="SUPFAM" id="SSF51206">
    <property type="entry name" value="cAMP-binding domain-like"/>
    <property type="match status" value="1"/>
</dbReference>
<evidence type="ECO:0000313" key="5">
    <source>
        <dbReference type="EMBL" id="TDW77161.1"/>
    </source>
</evidence>
<reference evidence="5 6" key="1">
    <citation type="submission" date="2019-03" db="EMBL/GenBank/DDBJ databases">
        <title>Genomic Encyclopedia of Type Strains, Phase III (KMG-III): the genomes of soil and plant-associated and newly described type strains.</title>
        <authorList>
            <person name="Whitman W."/>
        </authorList>
    </citation>
    <scope>NUCLEOTIDE SEQUENCE [LARGE SCALE GENOMIC DNA]</scope>
    <source>
        <strain evidence="5 6">VKM Ac-2573</strain>
    </source>
</reference>
<feature type="domain" description="Cyclic nucleotide-binding" evidence="4">
    <location>
        <begin position="10"/>
        <end position="129"/>
    </location>
</feature>
<dbReference type="Proteomes" id="UP000295146">
    <property type="component" value="Unassembled WGS sequence"/>
</dbReference>
<evidence type="ECO:0000313" key="6">
    <source>
        <dbReference type="Proteomes" id="UP000295146"/>
    </source>
</evidence>
<dbReference type="Gene3D" id="3.50.50.60">
    <property type="entry name" value="FAD/NAD(P)-binding domain"/>
    <property type="match status" value="2"/>
</dbReference>
<dbReference type="RefSeq" id="WP_134101314.1">
    <property type="nucleotide sequence ID" value="NZ_SODP01000001.1"/>
</dbReference>
<comment type="catalytic activity">
    <reaction evidence="3">
        <text>[thioredoxin]-dithiol + NADP(+) = [thioredoxin]-disulfide + NADPH + H(+)</text>
        <dbReference type="Rhea" id="RHEA:20345"/>
        <dbReference type="Rhea" id="RHEA-COMP:10698"/>
        <dbReference type="Rhea" id="RHEA-COMP:10700"/>
        <dbReference type="ChEBI" id="CHEBI:15378"/>
        <dbReference type="ChEBI" id="CHEBI:29950"/>
        <dbReference type="ChEBI" id="CHEBI:50058"/>
        <dbReference type="ChEBI" id="CHEBI:57783"/>
        <dbReference type="ChEBI" id="CHEBI:58349"/>
        <dbReference type="EC" id="1.8.1.9"/>
    </reaction>
</comment>
<evidence type="ECO:0000256" key="2">
    <source>
        <dbReference type="ARBA" id="ARBA00023002"/>
    </source>
</evidence>
<dbReference type="Gene3D" id="2.60.120.10">
    <property type="entry name" value="Jelly Rolls"/>
    <property type="match status" value="1"/>
</dbReference>
<dbReference type="EMBL" id="SODP01000001">
    <property type="protein sequence ID" value="TDW77161.1"/>
    <property type="molecule type" value="Genomic_DNA"/>
</dbReference>
<dbReference type="PRINTS" id="PR00368">
    <property type="entry name" value="FADPNR"/>
</dbReference>
<dbReference type="Pfam" id="PF07992">
    <property type="entry name" value="Pyr_redox_2"/>
    <property type="match status" value="1"/>
</dbReference>
<dbReference type="Pfam" id="PF00027">
    <property type="entry name" value="cNMP_binding"/>
    <property type="match status" value="1"/>
</dbReference>
<organism evidence="5 6">
    <name type="scientific">Kribbella pratensis</name>
    <dbReference type="NCBI Taxonomy" id="2512112"/>
    <lineage>
        <taxon>Bacteria</taxon>
        <taxon>Bacillati</taxon>
        <taxon>Actinomycetota</taxon>
        <taxon>Actinomycetes</taxon>
        <taxon>Propionibacteriales</taxon>
        <taxon>Kribbellaceae</taxon>
        <taxon>Kribbella</taxon>
    </lineage>
</organism>
<accession>A0A4R8CM65</accession>
<evidence type="ECO:0000256" key="1">
    <source>
        <dbReference type="ARBA" id="ARBA00022630"/>
    </source>
</evidence>
<dbReference type="PANTHER" id="PTHR48105">
    <property type="entry name" value="THIOREDOXIN REDUCTASE 1-RELATED-RELATED"/>
    <property type="match status" value="1"/>
</dbReference>
<dbReference type="InterPro" id="IPR018490">
    <property type="entry name" value="cNMP-bd_dom_sf"/>
</dbReference>
<dbReference type="SUPFAM" id="SSF51905">
    <property type="entry name" value="FAD/NAD(P)-binding domain"/>
    <property type="match status" value="1"/>
</dbReference>
<dbReference type="InterPro" id="IPR036188">
    <property type="entry name" value="FAD/NAD-bd_sf"/>
</dbReference>
<dbReference type="AlphaFoldDB" id="A0A4R8CM65"/>
<evidence type="ECO:0000259" key="4">
    <source>
        <dbReference type="PROSITE" id="PS50042"/>
    </source>
</evidence>
<protein>
    <submittedName>
        <fullName evidence="5">Thioredoxin reductase (NADPH)</fullName>
    </submittedName>
</protein>
<keyword evidence="6" id="KW-1185">Reference proteome</keyword>
<gene>
    <name evidence="5" type="ORF">EV653_2325</name>
</gene>
<dbReference type="InterPro" id="IPR000595">
    <property type="entry name" value="cNMP-bd_dom"/>
</dbReference>
<dbReference type="OrthoDB" id="109585at2"/>
<dbReference type="CDD" id="cd00038">
    <property type="entry name" value="CAP_ED"/>
    <property type="match status" value="1"/>
</dbReference>
<dbReference type="InterPro" id="IPR014710">
    <property type="entry name" value="RmlC-like_jellyroll"/>
</dbReference>
<dbReference type="PROSITE" id="PS50042">
    <property type="entry name" value="CNMP_BINDING_3"/>
    <property type="match status" value="1"/>
</dbReference>
<dbReference type="InterPro" id="IPR050097">
    <property type="entry name" value="Ferredoxin-NADP_redctase_2"/>
</dbReference>
<keyword evidence="1" id="KW-0285">Flavoprotein</keyword>
<name>A0A4R8CM65_9ACTN</name>
<dbReference type="InterPro" id="IPR023753">
    <property type="entry name" value="FAD/NAD-binding_dom"/>
</dbReference>
<dbReference type="PRINTS" id="PR00469">
    <property type="entry name" value="PNDRDTASEII"/>
</dbReference>
<keyword evidence="2" id="KW-0560">Oxidoreductase</keyword>
<evidence type="ECO:0000256" key="3">
    <source>
        <dbReference type="ARBA" id="ARBA00048132"/>
    </source>
</evidence>
<dbReference type="SMART" id="SM00100">
    <property type="entry name" value="cNMP"/>
    <property type="match status" value="1"/>
</dbReference>
<dbReference type="GO" id="GO:0004791">
    <property type="term" value="F:thioredoxin-disulfide reductase (NADPH) activity"/>
    <property type="evidence" value="ECO:0007669"/>
    <property type="project" value="UniProtKB-EC"/>
</dbReference>
<comment type="caution">
    <text evidence="5">The sequence shown here is derived from an EMBL/GenBank/DDBJ whole genome shotgun (WGS) entry which is preliminary data.</text>
</comment>